<evidence type="ECO:0000256" key="1">
    <source>
        <dbReference type="SAM" id="MobiDB-lite"/>
    </source>
</evidence>
<keyword evidence="2" id="KW-0472">Membrane</keyword>
<evidence type="ECO:0000259" key="3">
    <source>
        <dbReference type="Pfam" id="PF02514"/>
    </source>
</evidence>
<dbReference type="EC" id="6.6.1.2" evidence="4"/>
<keyword evidence="5" id="KW-1185">Reference proteome</keyword>
<dbReference type="PANTHER" id="PTHR44119">
    <property type="entry name" value="MAGNESIUM-CHELATASE SUBUNIT CHLH, CHLOROPLASTIC"/>
    <property type="match status" value="1"/>
</dbReference>
<proteinExistence type="predicted"/>
<feature type="domain" description="CobN/magnesium chelatase" evidence="3">
    <location>
        <begin position="1076"/>
        <end position="1473"/>
    </location>
</feature>
<protein>
    <submittedName>
        <fullName evidence="4">Cobaltochelatase., Magnesium chelatase</fullName>
        <ecNumber evidence="4">6.6.1.1</ecNumber>
        <ecNumber evidence="4">6.6.1.2</ecNumber>
    </submittedName>
</protein>
<dbReference type="OrthoDB" id="192131at2157"/>
<evidence type="ECO:0000313" key="4">
    <source>
        <dbReference type="EMBL" id="ADP77132.1"/>
    </source>
</evidence>
<evidence type="ECO:0000256" key="2">
    <source>
        <dbReference type="SAM" id="Phobius"/>
    </source>
</evidence>
<dbReference type="Proteomes" id="UP000002315">
    <property type="component" value="Chromosome"/>
</dbReference>
<dbReference type="Pfam" id="PF02514">
    <property type="entry name" value="CobN-Mg_chel"/>
    <property type="match status" value="3"/>
</dbReference>
<dbReference type="GO" id="GO:0051116">
    <property type="term" value="F:cobaltochelatase activity"/>
    <property type="evidence" value="ECO:0007669"/>
    <property type="project" value="UniProtKB-EC"/>
</dbReference>
<feature type="domain" description="CobN/magnesium chelatase" evidence="3">
    <location>
        <begin position="242"/>
        <end position="563"/>
    </location>
</feature>
<keyword evidence="2" id="KW-1133">Transmembrane helix</keyword>
<feature type="domain" description="CobN/magnesium chelatase" evidence="3">
    <location>
        <begin position="652"/>
        <end position="1045"/>
    </location>
</feature>
<gene>
    <name evidence="4" type="ordered locus">Mfer_0329</name>
</gene>
<dbReference type="CDD" id="cd10150">
    <property type="entry name" value="CobN_like"/>
    <property type="match status" value="1"/>
</dbReference>
<dbReference type="InterPro" id="IPR003672">
    <property type="entry name" value="CobN/Mg_chltase"/>
</dbReference>
<dbReference type="EMBL" id="CP002278">
    <property type="protein sequence ID" value="ADP77132.1"/>
    <property type="molecule type" value="Genomic_DNA"/>
</dbReference>
<reference evidence="4 5" key="1">
    <citation type="journal article" date="2010" name="Stand. Genomic Sci.">
        <title>Complete genome sequence of Methanothermus fervidus type strain (V24S).</title>
        <authorList>
            <person name="Anderson I."/>
            <person name="Djao O.D."/>
            <person name="Misra M."/>
            <person name="Chertkov O."/>
            <person name="Nolan M."/>
            <person name="Lucas S."/>
            <person name="Lapidus A."/>
            <person name="Del Rio T.G."/>
            <person name="Tice H."/>
            <person name="Cheng J.F."/>
            <person name="Tapia R."/>
            <person name="Han C."/>
            <person name="Goodwin L."/>
            <person name="Pitluck S."/>
            <person name="Liolios K."/>
            <person name="Ivanova N."/>
            <person name="Mavromatis K."/>
            <person name="Mikhailova N."/>
            <person name="Pati A."/>
            <person name="Brambilla E."/>
            <person name="Chen A."/>
            <person name="Palaniappan K."/>
            <person name="Land M."/>
            <person name="Hauser L."/>
            <person name="Chang Y.J."/>
            <person name="Jeffries C.D."/>
            <person name="Sikorski J."/>
            <person name="Spring S."/>
            <person name="Rohde M."/>
            <person name="Eichinger K."/>
            <person name="Huber H."/>
            <person name="Wirth R."/>
            <person name="Goker M."/>
            <person name="Detter J.C."/>
            <person name="Woyke T."/>
            <person name="Bristow J."/>
            <person name="Eisen J.A."/>
            <person name="Markowitz V."/>
            <person name="Hugenholtz P."/>
            <person name="Klenk H.P."/>
            <person name="Kyrpides N.C."/>
        </authorList>
    </citation>
    <scope>NUCLEOTIDE SEQUENCE [LARGE SCALE GENOMIC DNA]</scope>
    <source>
        <strain evidence="5">ATCC 43054 / DSM 2088 / JCM 10308 / V24 S</strain>
    </source>
</reference>
<feature type="transmembrane region" description="Helical" evidence="2">
    <location>
        <begin position="1649"/>
        <end position="1670"/>
    </location>
</feature>
<feature type="region of interest" description="Disordered" evidence="1">
    <location>
        <begin position="1581"/>
        <end position="1600"/>
    </location>
</feature>
<sequence>MRNIIFMSIIIISFIIFISANSTHVYALNTTDFNNSSRDKITVVILSDNQGAIIANQAVHELIKNNTTLTNNVQFQVRSCSQIEKIQDDEFVNLISNSKIFIGEWISDSVSKRLQEIFSKNKQITNKKDGIFLILEPAPGYINLMRYSNIKGKYLLENFSDEELYNLYQNTKRGLSYDYVKNYLSSIKSPEDFNRAVLYKDLNNVLALKEQILWALNRLGFSVEWHEPDWAKTSSGEKIYGIYRYGWYDNLTVYAQHYFKTSAIGCVGIIESTMYVGSQQLGPYYALIDALEKRNINVIPVVAYGATPDQLKVMVESFTDAPNVESFFANPSKYKVYVDAIISMPAFGLGGDNFTDVIKFFEILNVPVFRAIHSDYISAEQWEISSQGIRYLTGDKWWHIAVPEAQGIINPTIVATLAPPSKDPITGLVFSDYKVIDKNIELLADTIKNWILLKRMPNSEKKIALIYYNYPPGKSNIGSSYLNTITSIYNLLHILKENGYKVENIPTNTTELLDLILKKAINIAPWAPGELEKLVENGAILYPVDKYIEWFSKLDNITKLQVIEGPVGYIGELCRKAVELNYTQEMFDRLDSWYQGLVSLLPENRTKDVLPLLDKIVNILKEYLLTQNESYYQEFMDYKKRFLSLKVPGICGWGEPPGNVMTIEKNGTKYFVIPGIWFGNIFVCPEPQRGWEGDINKLYHSMVVAPPHQYLAAYLYLQENTHAMVHLGRHATYEWLPGKEVLLAPYDFPKVVVGSTPQIYYYIVDGLAEGIQAKRRGSAVMIDHLTPPMSFTELYGGYGELASLVSQYDGADPSVKPQIIAKMKEVIKNNNFTKIIEAYIGKRLDELKDDEFVDAIEDYLTSLQNTLYPYGLHAIGKNWTDDEIAMLVTSILSIPIEISPKVETTLQDEISMLICGKKYNNLTFTQKEEINKKCIEVVRNLIRNGLESTVNNLTSNPTEGLKKVLEEALKYVNLIKESIENEIKALLNALNCGFIPPGPGNDPVVNPDVLPTGRNFFQNQAEEIPTKKAVEYGKILAMQTLEGLAEKISEKLYKKKFTKLKPNQKRKVIEEASKVEKIAVGIFCTETARDDGALISMVLHLIGAKPEWSSSPSAGVGGAKVKEIPRLVELKDLVRPEGWPKKRIDVVIVTTGLFRDLYSRQVGILDKAFRLALAAAYYTILNNETLKKKYGEKLKKALDYVLTPVGFYGLGSESLNDNYIAKHWVKDFAYYLSLNMTPEEAGELAISRIFAPPENDYGAGISKSVEMAWTWSNRTQLADFYINRMSNIYSSTKWGVNNPEVFKRALSGVSIVYTSRNTNLYGVLDNDDFFDYWGGLSMAIERINKSPPTIMVLSYANRNNPKVFDLQQFMVKEMATRYFNPSWITGMMKTDPTGRYFSRKFVSNLWLSQVTTPHLVQDWMWNEIVDVYVKDKYNIGVSQWLSTGNRAYAMISIIGTLLTAAHKGFWHPSTETLRLIANRWAALIARYGPACCDCSCGNIAMIRWALNYVNPNLLNSVRSQLYIATKNAAFAPSIPGAPTTPQPSVPGIPTTTPQPSIPGAPSQLGAPTALGRVGIGTAATRGVSPGISGPSGRVGGEVGARGAAQASGAASKSSSESGATGKAGITGAAAGKAYEITPVSKGIGSPSSVPFAGIIGVIILIALMAVGYLLRRPEQ</sequence>
<dbReference type="HOGENOM" id="CLU_002017_3_0_2"/>
<evidence type="ECO:0000313" key="5">
    <source>
        <dbReference type="Proteomes" id="UP000002315"/>
    </source>
</evidence>
<accession>E3GXV0</accession>
<dbReference type="EC" id="6.6.1.1" evidence="4"/>
<keyword evidence="2" id="KW-0812">Transmembrane</keyword>
<feature type="region of interest" description="Disordered" evidence="1">
    <location>
        <begin position="1534"/>
        <end position="1563"/>
    </location>
</feature>
<dbReference type="KEGG" id="mfv:Mfer_0329"/>
<dbReference type="STRING" id="523846.Mfer_0329"/>
<organism evidence="4 5">
    <name type="scientific">Methanothermus fervidus (strain ATCC 43054 / DSM 2088 / JCM 10308 / V24 S)</name>
    <dbReference type="NCBI Taxonomy" id="523846"/>
    <lineage>
        <taxon>Archaea</taxon>
        <taxon>Methanobacteriati</taxon>
        <taxon>Methanobacteriota</taxon>
        <taxon>Methanomada group</taxon>
        <taxon>Methanobacteria</taxon>
        <taxon>Methanobacteriales</taxon>
        <taxon>Methanothermaceae</taxon>
        <taxon>Methanothermus</taxon>
    </lineage>
</organism>
<keyword evidence="4" id="KW-0436">Ligase</keyword>
<feature type="region of interest" description="Disordered" evidence="1">
    <location>
        <begin position="1605"/>
        <end position="1624"/>
    </location>
</feature>
<dbReference type="PANTHER" id="PTHR44119:SF4">
    <property type="entry name" value="AEROBIC COBALTOCHELATASE SUBUNIT COBN"/>
    <property type="match status" value="1"/>
</dbReference>
<dbReference type="GO" id="GO:0016851">
    <property type="term" value="F:magnesium chelatase activity"/>
    <property type="evidence" value="ECO:0007669"/>
    <property type="project" value="UniProtKB-EC"/>
</dbReference>
<name>E3GXV0_METFV</name>